<accession>A0ABV2Z366</accession>
<proteinExistence type="predicted"/>
<dbReference type="RefSeq" id="WP_157847985.1">
    <property type="nucleotide sequence ID" value="NZ_JBEZVI010000014.1"/>
</dbReference>
<gene>
    <name evidence="2" type="ORF">AB0E61_18470</name>
</gene>
<keyword evidence="3" id="KW-1185">Reference proteome</keyword>
<evidence type="ECO:0000256" key="1">
    <source>
        <dbReference type="SAM" id="MobiDB-lite"/>
    </source>
</evidence>
<feature type="region of interest" description="Disordered" evidence="1">
    <location>
        <begin position="1"/>
        <end position="30"/>
    </location>
</feature>
<reference evidence="2 3" key="1">
    <citation type="submission" date="2024-06" db="EMBL/GenBank/DDBJ databases">
        <title>The Natural Products Discovery Center: Release of the First 8490 Sequenced Strains for Exploring Actinobacteria Biosynthetic Diversity.</title>
        <authorList>
            <person name="Kalkreuter E."/>
            <person name="Kautsar S.A."/>
            <person name="Yang D."/>
            <person name="Bader C.D."/>
            <person name="Teijaro C.N."/>
            <person name="Fluegel L."/>
            <person name="Davis C.M."/>
            <person name="Simpson J.R."/>
            <person name="Lauterbach L."/>
            <person name="Steele A.D."/>
            <person name="Gui C."/>
            <person name="Meng S."/>
            <person name="Li G."/>
            <person name="Viehrig K."/>
            <person name="Ye F."/>
            <person name="Su P."/>
            <person name="Kiefer A.F."/>
            <person name="Nichols A."/>
            <person name="Cepeda A.J."/>
            <person name="Yan W."/>
            <person name="Fan B."/>
            <person name="Jiang Y."/>
            <person name="Adhikari A."/>
            <person name="Zheng C.-J."/>
            <person name="Schuster L."/>
            <person name="Cowan T.M."/>
            <person name="Smanski M.J."/>
            <person name="Chevrette M.G."/>
            <person name="De Carvalho L.P.S."/>
            <person name="Shen B."/>
        </authorList>
    </citation>
    <scope>NUCLEOTIDE SEQUENCE [LARGE SCALE GENOMIC DNA]</scope>
    <source>
        <strain evidence="2 3">NPDC033039</strain>
    </source>
</reference>
<evidence type="ECO:0000313" key="2">
    <source>
        <dbReference type="EMBL" id="MEU3712066.1"/>
    </source>
</evidence>
<comment type="caution">
    <text evidence="2">The sequence shown here is derived from an EMBL/GenBank/DDBJ whole genome shotgun (WGS) entry which is preliminary data.</text>
</comment>
<name>A0ABV2Z366_9ACTN</name>
<evidence type="ECO:0000313" key="3">
    <source>
        <dbReference type="Proteomes" id="UP001550853"/>
    </source>
</evidence>
<sequence length="54" mass="5844">MRHGFSYEERRPDDPDEERERGRSATPANTAGVVTSNVLVTIELPPCGLCATAA</sequence>
<feature type="compositionally biased region" description="Basic and acidic residues" evidence="1">
    <location>
        <begin position="1"/>
        <end position="23"/>
    </location>
</feature>
<dbReference type="EMBL" id="JBEZVI010000014">
    <property type="protein sequence ID" value="MEU3712066.1"/>
    <property type="molecule type" value="Genomic_DNA"/>
</dbReference>
<protein>
    <submittedName>
        <fullName evidence="2">Uncharacterized protein</fullName>
    </submittedName>
</protein>
<organism evidence="2 3">
    <name type="scientific">Streptomyces catenulae</name>
    <dbReference type="NCBI Taxonomy" id="66875"/>
    <lineage>
        <taxon>Bacteria</taxon>
        <taxon>Bacillati</taxon>
        <taxon>Actinomycetota</taxon>
        <taxon>Actinomycetes</taxon>
        <taxon>Kitasatosporales</taxon>
        <taxon>Streptomycetaceae</taxon>
        <taxon>Streptomyces</taxon>
    </lineage>
</organism>
<dbReference type="Proteomes" id="UP001550853">
    <property type="component" value="Unassembled WGS sequence"/>
</dbReference>